<reference evidence="1 2" key="1">
    <citation type="submission" date="2021-02" db="EMBL/GenBank/DDBJ databases">
        <title>De Novo genome assembly of isolated myxobacteria.</title>
        <authorList>
            <person name="Stevens D.C."/>
        </authorList>
    </citation>
    <scope>NUCLEOTIDE SEQUENCE [LARGE SCALE GENOMIC DNA]</scope>
    <source>
        <strain evidence="1 2">SCHIC003</strain>
    </source>
</reference>
<dbReference type="SUPFAM" id="SSF48452">
    <property type="entry name" value="TPR-like"/>
    <property type="match status" value="1"/>
</dbReference>
<dbReference type="Proteomes" id="UP000663090">
    <property type="component" value="Chromosome"/>
</dbReference>
<organism evidence="1 2">
    <name type="scientific">Myxococcus landrumensis</name>
    <dbReference type="NCBI Taxonomy" id="2813577"/>
    <lineage>
        <taxon>Bacteria</taxon>
        <taxon>Pseudomonadati</taxon>
        <taxon>Myxococcota</taxon>
        <taxon>Myxococcia</taxon>
        <taxon>Myxococcales</taxon>
        <taxon>Cystobacterineae</taxon>
        <taxon>Myxococcaceae</taxon>
        <taxon>Myxococcus</taxon>
    </lineage>
</organism>
<name>A0ABX7N2Y3_9BACT</name>
<proteinExistence type="predicted"/>
<gene>
    <name evidence="1" type="ORF">JY572_32780</name>
</gene>
<keyword evidence="2" id="KW-1185">Reference proteome</keyword>
<sequence length="692" mass="77318">MPELRALCEDARVRRAVERGDSFKLYRTLKWARWLGRLRSHRQALDILLKQRRLFARPLKEGRMRVGMLNGFFGTLLLGKAEPDAVDGTVITTHWVVSFFTIPLFPLGAYVGQPGGGDFLHRPWRIFARVPLGTWPALWSRLVSLSAIALVLGGAGQSFQASRHRDVHVGNAFNEPLRVVLDAEEDEAVVVPPGQVRSFPMLLGKRRLHAASLSGVEVDTLELDVRRGEGVLMWNIAGAMPVFLAQERYSESKVSDGTPPTVYCGHRVIELGPVNDLFQNSPDRVVLPAGRHHVARTRVDVERSQGDMLSLCFIYLGAHSRWAEALTFMEPSARLSGWSEKEVSRAFQAAVSKGGGEATRFARTVRDANPENLEGHRGYQFAAELEGRTEGLLAEYTERARAAPDSADAQYLHVRLLPTPERRAAVEALLKRFPTHDATLRSVVYQRYLDGDWAGAVEGWERLLARDESAAVEVLEQGMASFVALGRLKEARAWLARLFETDNPSVRSKVAGLDALLAMKMRAVEPDALIKKLRKEDGGDVWVRARVGLPIPEDASTVTVVRLMSVAGRDPREAMLLARSLQDIEVPTLGESFWALLYAEAVRLGDEECQRSLERFVLVSGPQRENVRRFIRGEVAVLDVDELSWDVRAAVYFVRSRDSALPKAERHRLLEQARQADWFHGVVSEAITSWSP</sequence>
<accession>A0ABX7N2Y3</accession>
<dbReference type="InterPro" id="IPR011990">
    <property type="entry name" value="TPR-like_helical_dom_sf"/>
</dbReference>
<dbReference type="RefSeq" id="WP_206714787.1">
    <property type="nucleotide sequence ID" value="NZ_CP071091.1"/>
</dbReference>
<protein>
    <submittedName>
        <fullName evidence="1">Uncharacterized protein</fullName>
    </submittedName>
</protein>
<dbReference type="EMBL" id="CP071091">
    <property type="protein sequence ID" value="QSQ13082.1"/>
    <property type="molecule type" value="Genomic_DNA"/>
</dbReference>
<dbReference type="Gene3D" id="1.25.40.10">
    <property type="entry name" value="Tetratricopeptide repeat domain"/>
    <property type="match status" value="1"/>
</dbReference>
<evidence type="ECO:0000313" key="2">
    <source>
        <dbReference type="Proteomes" id="UP000663090"/>
    </source>
</evidence>
<evidence type="ECO:0000313" key="1">
    <source>
        <dbReference type="EMBL" id="QSQ13082.1"/>
    </source>
</evidence>